<dbReference type="Proteomes" id="UP001469553">
    <property type="component" value="Unassembled WGS sequence"/>
</dbReference>
<feature type="region of interest" description="Disordered" evidence="1">
    <location>
        <begin position="68"/>
        <end position="89"/>
    </location>
</feature>
<protein>
    <submittedName>
        <fullName evidence="2">Uncharacterized protein</fullName>
    </submittedName>
</protein>
<evidence type="ECO:0000256" key="1">
    <source>
        <dbReference type="SAM" id="MobiDB-lite"/>
    </source>
</evidence>
<evidence type="ECO:0000313" key="2">
    <source>
        <dbReference type="EMBL" id="MEQ2280750.1"/>
    </source>
</evidence>
<evidence type="ECO:0000313" key="3">
    <source>
        <dbReference type="Proteomes" id="UP001469553"/>
    </source>
</evidence>
<reference evidence="2 3" key="1">
    <citation type="submission" date="2021-06" db="EMBL/GenBank/DDBJ databases">
        <authorList>
            <person name="Palmer J.M."/>
        </authorList>
    </citation>
    <scope>NUCLEOTIDE SEQUENCE [LARGE SCALE GENOMIC DNA]</scope>
    <source>
        <strain evidence="2 3">AS_MEX2019</strain>
        <tissue evidence="2">Muscle</tissue>
    </source>
</reference>
<dbReference type="EMBL" id="JAHRIP010002107">
    <property type="protein sequence ID" value="MEQ2280750.1"/>
    <property type="molecule type" value="Genomic_DNA"/>
</dbReference>
<comment type="caution">
    <text evidence="2">The sequence shown here is derived from an EMBL/GenBank/DDBJ whole genome shotgun (WGS) entry which is preliminary data.</text>
</comment>
<keyword evidence="3" id="KW-1185">Reference proteome</keyword>
<proteinExistence type="predicted"/>
<gene>
    <name evidence="2" type="ORF">AMECASPLE_023119</name>
</gene>
<name>A0ABV0XH10_9TELE</name>
<accession>A0ABV0XH10</accession>
<sequence length="121" mass="12828">MAAVCSPCSYSLGSSTGSCLGRSLFTPARTGPYSLCNVSPLSPCPPTHALWRSEDALLPGEAVRKQLAPSHLPARRGKERVGEEEEEEQSEALLIYGGITSSAYLIVGMTFISPQSLKSKG</sequence>
<organism evidence="2 3">
    <name type="scientific">Ameca splendens</name>
    <dbReference type="NCBI Taxonomy" id="208324"/>
    <lineage>
        <taxon>Eukaryota</taxon>
        <taxon>Metazoa</taxon>
        <taxon>Chordata</taxon>
        <taxon>Craniata</taxon>
        <taxon>Vertebrata</taxon>
        <taxon>Euteleostomi</taxon>
        <taxon>Actinopterygii</taxon>
        <taxon>Neopterygii</taxon>
        <taxon>Teleostei</taxon>
        <taxon>Neoteleostei</taxon>
        <taxon>Acanthomorphata</taxon>
        <taxon>Ovalentaria</taxon>
        <taxon>Atherinomorphae</taxon>
        <taxon>Cyprinodontiformes</taxon>
        <taxon>Goodeidae</taxon>
        <taxon>Ameca</taxon>
    </lineage>
</organism>